<protein>
    <recommendedName>
        <fullName evidence="3">DNA-directed DNA polymerase</fullName>
    </recommendedName>
</protein>
<sequence length="80" mass="9611">MRKKGKLLAISYNKAFEWSMIIDKQIMYTMLSNLFFNGLYGLKQITVDIFFPTIFSTRFYKQVNYREFIGIFRIVICLTM</sequence>
<accession>A0ABX1P969</accession>
<dbReference type="EMBL" id="QMEB01000122">
    <property type="protein sequence ID" value="NMG20901.1"/>
    <property type="molecule type" value="Genomic_DNA"/>
</dbReference>
<dbReference type="Proteomes" id="UP000718564">
    <property type="component" value="Unassembled WGS sequence"/>
</dbReference>
<reference evidence="1 2" key="1">
    <citation type="submission" date="2018-06" db="EMBL/GenBank/DDBJ databases">
        <title>Comparative genomics of Brasilonema spp. strains.</title>
        <authorList>
            <person name="Alvarenga D.O."/>
            <person name="Fiore M.F."/>
            <person name="Varani A.M."/>
        </authorList>
    </citation>
    <scope>NUCLEOTIDE SEQUENCE [LARGE SCALE GENOMIC DNA]</scope>
    <source>
        <strain evidence="1 2">SPC951</strain>
    </source>
</reference>
<name>A0ABX1P969_9CYAN</name>
<evidence type="ECO:0000313" key="2">
    <source>
        <dbReference type="Proteomes" id="UP000718564"/>
    </source>
</evidence>
<keyword evidence="2" id="KW-1185">Reference proteome</keyword>
<evidence type="ECO:0008006" key="3">
    <source>
        <dbReference type="Google" id="ProtNLM"/>
    </source>
</evidence>
<proteinExistence type="predicted"/>
<gene>
    <name evidence="1" type="ORF">DP116_16120</name>
</gene>
<evidence type="ECO:0000313" key="1">
    <source>
        <dbReference type="EMBL" id="NMG20901.1"/>
    </source>
</evidence>
<comment type="caution">
    <text evidence="1">The sequence shown here is derived from an EMBL/GenBank/DDBJ whole genome shotgun (WGS) entry which is preliminary data.</text>
</comment>
<organism evidence="1 2">
    <name type="scientific">Brasilonema bromeliae SPC951</name>
    <dbReference type="NCBI Taxonomy" id="385972"/>
    <lineage>
        <taxon>Bacteria</taxon>
        <taxon>Bacillati</taxon>
        <taxon>Cyanobacteriota</taxon>
        <taxon>Cyanophyceae</taxon>
        <taxon>Nostocales</taxon>
        <taxon>Scytonemataceae</taxon>
        <taxon>Brasilonema</taxon>
        <taxon>Bromeliae group (in: Brasilonema)</taxon>
    </lineage>
</organism>